<evidence type="ECO:0000256" key="5">
    <source>
        <dbReference type="ARBA" id="ARBA00022679"/>
    </source>
</evidence>
<proteinExistence type="inferred from homology"/>
<comment type="similarity">
    <text evidence="2">Belongs to the CDP-glycerol glycerophosphotransferase family.</text>
</comment>
<organism evidence="10 11">
    <name type="scientific">Krasilnikovia cinnamomea</name>
    <dbReference type="NCBI Taxonomy" id="349313"/>
    <lineage>
        <taxon>Bacteria</taxon>
        <taxon>Bacillati</taxon>
        <taxon>Actinomycetota</taxon>
        <taxon>Actinomycetes</taxon>
        <taxon>Micromonosporales</taxon>
        <taxon>Micromonosporaceae</taxon>
        <taxon>Krasilnikovia</taxon>
    </lineage>
</organism>
<dbReference type="Gene3D" id="3.90.550.10">
    <property type="entry name" value="Spore Coat Polysaccharide Biosynthesis Protein SpsA, Chain A"/>
    <property type="match status" value="1"/>
</dbReference>
<accession>A0A4Q7ZJF5</accession>
<feature type="domain" description="Glycosyltransferase 2-like" evidence="9">
    <location>
        <begin position="10"/>
        <end position="126"/>
    </location>
</feature>
<evidence type="ECO:0000256" key="8">
    <source>
        <dbReference type="SAM" id="MobiDB-lite"/>
    </source>
</evidence>
<dbReference type="AlphaFoldDB" id="A0A4Q7ZJF5"/>
<dbReference type="GO" id="GO:0016757">
    <property type="term" value="F:glycosyltransferase activity"/>
    <property type="evidence" value="ECO:0007669"/>
    <property type="project" value="UniProtKB-KW"/>
</dbReference>
<dbReference type="InterPro" id="IPR029044">
    <property type="entry name" value="Nucleotide-diphossugar_trans"/>
</dbReference>
<dbReference type="Proteomes" id="UP000292564">
    <property type="component" value="Unassembled WGS sequence"/>
</dbReference>
<name>A0A4Q7ZJF5_9ACTN</name>
<evidence type="ECO:0000256" key="7">
    <source>
        <dbReference type="ARBA" id="ARBA00023136"/>
    </source>
</evidence>
<dbReference type="Gene3D" id="3.40.50.12580">
    <property type="match status" value="1"/>
</dbReference>
<evidence type="ECO:0000256" key="3">
    <source>
        <dbReference type="ARBA" id="ARBA00022475"/>
    </source>
</evidence>
<dbReference type="InterPro" id="IPR007554">
    <property type="entry name" value="Glycerophosphate_synth"/>
</dbReference>
<keyword evidence="7" id="KW-0472">Membrane</keyword>
<evidence type="ECO:0000259" key="9">
    <source>
        <dbReference type="Pfam" id="PF00535"/>
    </source>
</evidence>
<dbReference type="Pfam" id="PF00535">
    <property type="entry name" value="Glycos_transf_2"/>
    <property type="match status" value="1"/>
</dbReference>
<dbReference type="GO" id="GO:0019350">
    <property type="term" value="P:teichoic acid biosynthetic process"/>
    <property type="evidence" value="ECO:0007669"/>
    <property type="project" value="UniProtKB-KW"/>
</dbReference>
<feature type="region of interest" description="Disordered" evidence="8">
    <location>
        <begin position="755"/>
        <end position="783"/>
    </location>
</feature>
<evidence type="ECO:0000256" key="2">
    <source>
        <dbReference type="ARBA" id="ARBA00010488"/>
    </source>
</evidence>
<dbReference type="PANTHER" id="PTHR22916:SF51">
    <property type="entry name" value="GLYCOSYLTRANSFERASE EPSH-RELATED"/>
    <property type="match status" value="1"/>
</dbReference>
<dbReference type="RefSeq" id="WP_130509227.1">
    <property type="nucleotide sequence ID" value="NZ_SHKY01000001.1"/>
</dbReference>
<keyword evidence="3" id="KW-1003">Cell membrane</keyword>
<dbReference type="SUPFAM" id="SSF53448">
    <property type="entry name" value="Nucleotide-diphospho-sugar transferases"/>
    <property type="match status" value="1"/>
</dbReference>
<reference evidence="10 11" key="1">
    <citation type="submission" date="2019-02" db="EMBL/GenBank/DDBJ databases">
        <title>Sequencing the genomes of 1000 actinobacteria strains.</title>
        <authorList>
            <person name="Klenk H.-P."/>
        </authorList>
    </citation>
    <scope>NUCLEOTIDE SEQUENCE [LARGE SCALE GENOMIC DNA]</scope>
    <source>
        <strain evidence="10 11">DSM 45162</strain>
    </source>
</reference>
<dbReference type="GO" id="GO:0005886">
    <property type="term" value="C:plasma membrane"/>
    <property type="evidence" value="ECO:0007669"/>
    <property type="project" value="UniProtKB-SubCell"/>
</dbReference>
<keyword evidence="6" id="KW-0777">Teichoic acid biosynthesis</keyword>
<evidence type="ECO:0000313" key="10">
    <source>
        <dbReference type="EMBL" id="RZU50269.1"/>
    </source>
</evidence>
<dbReference type="OrthoDB" id="2676521at2"/>
<comment type="caution">
    <text evidence="10">The sequence shown here is derived from an EMBL/GenBank/DDBJ whole genome shotgun (WGS) entry which is preliminary data.</text>
</comment>
<evidence type="ECO:0000256" key="4">
    <source>
        <dbReference type="ARBA" id="ARBA00022676"/>
    </source>
</evidence>
<comment type="subcellular location">
    <subcellularLocation>
        <location evidence="1">Cell membrane</location>
        <topology evidence="1">Peripheral membrane protein</topology>
    </subcellularLocation>
</comment>
<keyword evidence="4" id="KW-0328">Glycosyltransferase</keyword>
<keyword evidence="11" id="KW-1185">Reference proteome</keyword>
<evidence type="ECO:0000256" key="1">
    <source>
        <dbReference type="ARBA" id="ARBA00004202"/>
    </source>
</evidence>
<evidence type="ECO:0000313" key="11">
    <source>
        <dbReference type="Proteomes" id="UP000292564"/>
    </source>
</evidence>
<evidence type="ECO:0000256" key="6">
    <source>
        <dbReference type="ARBA" id="ARBA00022944"/>
    </source>
</evidence>
<dbReference type="InterPro" id="IPR001173">
    <property type="entry name" value="Glyco_trans_2-like"/>
</dbReference>
<dbReference type="EMBL" id="SHKY01000001">
    <property type="protein sequence ID" value="RZU50269.1"/>
    <property type="molecule type" value="Genomic_DNA"/>
</dbReference>
<dbReference type="Gene3D" id="3.40.50.11820">
    <property type="match status" value="1"/>
</dbReference>
<dbReference type="PANTHER" id="PTHR22916">
    <property type="entry name" value="GLYCOSYLTRANSFERASE"/>
    <property type="match status" value="1"/>
</dbReference>
<dbReference type="Pfam" id="PF04464">
    <property type="entry name" value="Glyphos_transf"/>
    <property type="match status" value="1"/>
</dbReference>
<dbReference type="InterPro" id="IPR043149">
    <property type="entry name" value="TagF_N"/>
</dbReference>
<protein>
    <submittedName>
        <fullName evidence="10">CDP-glycerol glycerophosphotransferase</fullName>
    </submittedName>
</protein>
<dbReference type="SUPFAM" id="SSF53756">
    <property type="entry name" value="UDP-Glycosyltransferase/glycogen phosphorylase"/>
    <property type="match status" value="1"/>
</dbReference>
<dbReference type="InterPro" id="IPR043148">
    <property type="entry name" value="TagF_C"/>
</dbReference>
<sequence length="1147" mass="124333">MPELVAGLVSVVVPIYDVVPFLGDCLDSLRSQTHRELQVICVDDGSTDGSADIAEQFVADDDRFQLVRQANAGLSAARNTGVGYATGEYLAFVDSDDVLAAHAYEMLLRALSGGADFASGGVHRLSSRGHYLGYPHDGAIRATDLATHVRDHHRLLRDRTIWNKLFRRTFWDAHGFTFPVGRLYEDAPVTVPAHACATKVAVVAETIYYWRVREGSVRSITQSDHDVRNLVDRFHSVDLTRRALIDAGHGDLCRVYEEQAIWDKLNSATQYLPDAPQVFRTTFLDLANAYLDEVGDAVIERLPARLRPQWRLIRQRRIDALVELVDRGYRAPRAEAAGPATRRLESGVRGLAWRDGKLRISGYAYVPGTAGRRWPTLRMLWLSADGSRRKLPLWPRSYRGPAVPAGGFTVALDPAVLRHGGRWRTGNWTVAVAATRGLRLRRDGLRVPADWAEPMPRHRVAPGVWVRPLAVGGRLRLRVTRALGWLTASRREGDDLVLDGRLRTWPAGPVRVELRAHGLAVHRAEAVVRTGADGATFTARLPIGGVALDDHTDNHAAGLYARRLGVHLVLGDKAARLVADVGYEQIRTVWGTDEVYTAVAVGGQVSLCTRPAGPVLTEARWRPDGALLLRGDSPRPAAGELLVRLRAWRRDIALPLRVADGRWEVVVDPAAAPSLAGPLPLPAGTWDLAFRSPGHRHPTVVPLGCTDAVRAALPTAAPAVTGIRCVLRRAAADRAALKVVAPRGDPAERERWRAAYFPDPGGPDHDPPAVVPTPAPQPRAGHSPRLRDVVLFDGAPGRRFPDDPAALLAELVGRPDAPPVAWTYEPGQPLPPGADPVPLGGAAWYEALATSRWLVCNDTLPHWFRARDGQVVLRLGGGWPVARFGALATAHPLGPDLVTQLSSDARHWTALASPGPSATPVLRSELRFGGPVLEYGRPANDALSTMDPEAARTEVLRRLDRPPGTRLVLYAPTRRPLDLRRPGWSDPGRLLDLPRVAAALPPGHELLVRRHPGLIDDVLGLAPGVLDVSAYPRTDRLLLAADVLITDYSALLADYAATGRPVLLYVPDLAEFEASPGLNVDLRTSSPGPLLHTSAEVAEAVRDVAAIADEYAAAAKKFAAAHQADGGGRAAARLVDWLLSAAPGRAG</sequence>
<gene>
    <name evidence="10" type="ORF">EV385_2036</name>
</gene>
<dbReference type="GO" id="GO:0047355">
    <property type="term" value="F:CDP-glycerol glycerophosphotransferase activity"/>
    <property type="evidence" value="ECO:0007669"/>
    <property type="project" value="InterPro"/>
</dbReference>
<dbReference type="CDD" id="cd00761">
    <property type="entry name" value="Glyco_tranf_GTA_type"/>
    <property type="match status" value="1"/>
</dbReference>
<keyword evidence="5 10" id="KW-0808">Transferase</keyword>